<evidence type="ECO:0000259" key="2">
    <source>
        <dbReference type="PROSITE" id="PS50053"/>
    </source>
</evidence>
<feature type="domain" description="Ubiquitin-like" evidence="2">
    <location>
        <begin position="4"/>
        <end position="74"/>
    </location>
</feature>
<proteinExistence type="predicted"/>
<dbReference type="FunFam" id="3.10.20.90:FF:000005">
    <property type="entry name" value="Polyubiquitin 11"/>
    <property type="match status" value="1"/>
</dbReference>
<dbReference type="PROSITE" id="PS50053">
    <property type="entry name" value="UBIQUITIN_2"/>
    <property type="match status" value="2"/>
</dbReference>
<dbReference type="PROSITE" id="PS00299">
    <property type="entry name" value="UBIQUITIN_1"/>
    <property type="match status" value="1"/>
</dbReference>
<dbReference type="InterPro" id="IPR000626">
    <property type="entry name" value="Ubiquitin-like_dom"/>
</dbReference>
<dbReference type="GO" id="GO:0003729">
    <property type="term" value="F:mRNA binding"/>
    <property type="evidence" value="ECO:0007669"/>
    <property type="project" value="UniProtKB-ARBA"/>
</dbReference>
<accession>A0AAV8EG34</accession>
<dbReference type="Pfam" id="PF00240">
    <property type="entry name" value="ubiquitin"/>
    <property type="match status" value="2"/>
</dbReference>
<dbReference type="Gene3D" id="3.10.20.90">
    <property type="entry name" value="Phosphatidylinositol 3-kinase Catalytic Subunit, Chain A, domain 1"/>
    <property type="match status" value="2"/>
</dbReference>
<dbReference type="InterPro" id="IPR019956">
    <property type="entry name" value="Ubiquitin_dom"/>
</dbReference>
<evidence type="ECO:0000313" key="4">
    <source>
        <dbReference type="Proteomes" id="UP001140206"/>
    </source>
</evidence>
<dbReference type="AlphaFoldDB" id="A0AAV8EG34"/>
<sequence>MGDMRIYIKTWEDKNIILDINSSETVANLKRKIADQEKIPVGKQKLIFREKDLEDSCSLTDCNIQNESKLDLVLCCGRCMLLYAGFRDHTDRQSQVKRRRKGMLIFVKTQIGKTVTLEVESSDTIDDVKAKVQEEVAIPQDQQRLIYAGKQLEDGRTLADYNIQEKSTLHLVLRMRGC</sequence>
<dbReference type="EMBL" id="JAMFTS010000003">
    <property type="protein sequence ID" value="KAJ4777197.1"/>
    <property type="molecule type" value="Genomic_DNA"/>
</dbReference>
<evidence type="ECO:0000256" key="1">
    <source>
        <dbReference type="ARBA" id="ARBA00022499"/>
    </source>
</evidence>
<dbReference type="PANTHER" id="PTHR10666">
    <property type="entry name" value="UBIQUITIN"/>
    <property type="match status" value="1"/>
</dbReference>
<dbReference type="InterPro" id="IPR029071">
    <property type="entry name" value="Ubiquitin-like_domsf"/>
</dbReference>
<protein>
    <submittedName>
        <fullName evidence="3">Polyubiquitin</fullName>
    </submittedName>
</protein>
<keyword evidence="4" id="KW-1185">Reference proteome</keyword>
<dbReference type="InterPro" id="IPR019954">
    <property type="entry name" value="Ubiquitin_CS"/>
</dbReference>
<reference evidence="3" key="1">
    <citation type="submission" date="2022-08" db="EMBL/GenBank/DDBJ databases">
        <authorList>
            <person name="Marques A."/>
        </authorList>
    </citation>
    <scope>NUCLEOTIDE SEQUENCE</scope>
    <source>
        <strain evidence="3">RhyPub2mFocal</strain>
        <tissue evidence="3">Leaves</tissue>
    </source>
</reference>
<dbReference type="SUPFAM" id="SSF54236">
    <property type="entry name" value="Ubiquitin-like"/>
    <property type="match status" value="2"/>
</dbReference>
<evidence type="ECO:0000313" key="3">
    <source>
        <dbReference type="EMBL" id="KAJ4777197.1"/>
    </source>
</evidence>
<name>A0AAV8EG34_9POAL</name>
<dbReference type="PRINTS" id="PR00348">
    <property type="entry name" value="UBIQUITIN"/>
</dbReference>
<dbReference type="InterPro" id="IPR050158">
    <property type="entry name" value="Ubiquitin_ubiquitin-like"/>
</dbReference>
<dbReference type="SMART" id="SM00213">
    <property type="entry name" value="UBQ"/>
    <property type="match status" value="2"/>
</dbReference>
<feature type="domain" description="Ubiquitin-like" evidence="2">
    <location>
        <begin position="103"/>
        <end position="178"/>
    </location>
</feature>
<keyword evidence="1" id="KW-1017">Isopeptide bond</keyword>
<comment type="caution">
    <text evidence="3">The sequence shown here is derived from an EMBL/GenBank/DDBJ whole genome shotgun (WGS) entry which is preliminary data.</text>
</comment>
<dbReference type="Proteomes" id="UP001140206">
    <property type="component" value="Chromosome 3"/>
</dbReference>
<organism evidence="3 4">
    <name type="scientific">Rhynchospora pubera</name>
    <dbReference type="NCBI Taxonomy" id="906938"/>
    <lineage>
        <taxon>Eukaryota</taxon>
        <taxon>Viridiplantae</taxon>
        <taxon>Streptophyta</taxon>
        <taxon>Embryophyta</taxon>
        <taxon>Tracheophyta</taxon>
        <taxon>Spermatophyta</taxon>
        <taxon>Magnoliopsida</taxon>
        <taxon>Liliopsida</taxon>
        <taxon>Poales</taxon>
        <taxon>Cyperaceae</taxon>
        <taxon>Cyperoideae</taxon>
        <taxon>Rhynchosporeae</taxon>
        <taxon>Rhynchospora</taxon>
    </lineage>
</organism>
<gene>
    <name evidence="3" type="ORF">LUZ62_061454</name>
</gene>